<dbReference type="EMBL" id="MT631057">
    <property type="protein sequence ID" value="QNO45009.1"/>
    <property type="molecule type" value="Genomic_DNA"/>
</dbReference>
<reference evidence="2" key="1">
    <citation type="submission" date="2020-06" db="EMBL/GenBank/DDBJ databases">
        <title>Unique genomic features of the anaerobic methanotrophic archaea.</title>
        <authorList>
            <person name="Chadwick G.L."/>
            <person name="Skennerton C.T."/>
            <person name="Laso-Perez R."/>
            <person name="Leu A.O."/>
            <person name="Speth D.R."/>
            <person name="Yu H."/>
            <person name="Morgan-Lang C."/>
            <person name="Hatzenpichler R."/>
            <person name="Goudeau D."/>
            <person name="Malmstrom R."/>
            <person name="Brazelton W.J."/>
            <person name="Woyke T."/>
            <person name="Hallam S.J."/>
            <person name="Tyson G.W."/>
            <person name="Wegener G."/>
            <person name="Boetius A."/>
            <person name="Orphan V."/>
        </authorList>
    </citation>
    <scope>NUCLEOTIDE SEQUENCE</scope>
</reference>
<protein>
    <submittedName>
        <fullName evidence="2">Uncharacterized protein</fullName>
    </submittedName>
</protein>
<accession>A0A7G9YAD0</accession>
<evidence type="ECO:0000313" key="1">
    <source>
        <dbReference type="EMBL" id="QNO44556.1"/>
    </source>
</evidence>
<sequence length="77" mass="9037">MDAVYENTMLDIINDFEKFIDKLPMRKDELKELKDELLIYNDPAFMKSIKTGIKESEEGTVVKCKDMDEVKNLFKSL</sequence>
<proteinExistence type="predicted"/>
<evidence type="ECO:0000313" key="3">
    <source>
        <dbReference type="EMBL" id="QNO45009.1"/>
    </source>
</evidence>
<organism evidence="2">
    <name type="scientific">Candidatus Methanogaster sp. ANME-2c ERB4</name>
    <dbReference type="NCBI Taxonomy" id="2759911"/>
    <lineage>
        <taxon>Archaea</taxon>
        <taxon>Methanobacteriati</taxon>
        <taxon>Methanobacteriota</taxon>
        <taxon>Stenosarchaea group</taxon>
        <taxon>Methanomicrobia</taxon>
        <taxon>Methanosarcinales</taxon>
        <taxon>ANME-2 cluster</taxon>
        <taxon>Candidatus Methanogasteraceae</taxon>
        <taxon>Candidatus Methanogaster</taxon>
    </lineage>
</organism>
<dbReference type="EMBL" id="MT631049">
    <property type="protein sequence ID" value="QNO44964.1"/>
    <property type="molecule type" value="Genomic_DNA"/>
</dbReference>
<dbReference type="AlphaFoldDB" id="A0A7G9YAD0"/>
<dbReference type="EMBL" id="MT630986">
    <property type="protein sequence ID" value="QNO44556.1"/>
    <property type="molecule type" value="Genomic_DNA"/>
</dbReference>
<name>A0A7G9YAD0_9EURY</name>
<gene>
    <name evidence="2" type="ORF">ABJGDBBG_00002</name>
    <name evidence="3" type="ORF">BPECEDMP_00005</name>
    <name evidence="1" type="ORF">OHNFDOKE_00005</name>
</gene>
<evidence type="ECO:0000313" key="2">
    <source>
        <dbReference type="EMBL" id="QNO44964.1"/>
    </source>
</evidence>